<keyword evidence="2" id="KW-1185">Reference proteome</keyword>
<comment type="caution">
    <text evidence="1">The sequence shown here is derived from an EMBL/GenBank/DDBJ whole genome shotgun (WGS) entry which is preliminary data.</text>
</comment>
<evidence type="ECO:0000313" key="2">
    <source>
        <dbReference type="Proteomes" id="UP000188354"/>
    </source>
</evidence>
<dbReference type="Gramene" id="OIW21471">
    <property type="protein sequence ID" value="OIW21471"/>
    <property type="gene ID" value="TanjilG_04915"/>
</dbReference>
<dbReference type="Proteomes" id="UP000188354">
    <property type="component" value="Unassembled WGS sequence"/>
</dbReference>
<evidence type="ECO:0000313" key="1">
    <source>
        <dbReference type="EMBL" id="OIW21471.1"/>
    </source>
</evidence>
<dbReference type="AlphaFoldDB" id="A0A394DPA9"/>
<name>A0A394DPA9_LUPAN</name>
<protein>
    <submittedName>
        <fullName evidence="1">Uncharacterized protein</fullName>
    </submittedName>
</protein>
<dbReference type="EMBL" id="MLAU01027104">
    <property type="protein sequence ID" value="OIW21471.1"/>
    <property type="molecule type" value="Genomic_DNA"/>
</dbReference>
<accession>A0A394DPA9</accession>
<gene>
    <name evidence="1" type="ORF">TanjilG_04915</name>
</gene>
<organism evidence="1 2">
    <name type="scientific">Lupinus angustifolius</name>
    <name type="common">Narrow-leaved blue lupine</name>
    <dbReference type="NCBI Taxonomy" id="3871"/>
    <lineage>
        <taxon>Eukaryota</taxon>
        <taxon>Viridiplantae</taxon>
        <taxon>Streptophyta</taxon>
        <taxon>Embryophyta</taxon>
        <taxon>Tracheophyta</taxon>
        <taxon>Spermatophyta</taxon>
        <taxon>Magnoliopsida</taxon>
        <taxon>eudicotyledons</taxon>
        <taxon>Gunneridae</taxon>
        <taxon>Pentapetalae</taxon>
        <taxon>rosids</taxon>
        <taxon>fabids</taxon>
        <taxon>Fabales</taxon>
        <taxon>Fabaceae</taxon>
        <taxon>Papilionoideae</taxon>
        <taxon>50 kb inversion clade</taxon>
        <taxon>genistoids sensu lato</taxon>
        <taxon>core genistoids</taxon>
        <taxon>Genisteae</taxon>
        <taxon>Lupinus</taxon>
    </lineage>
</organism>
<reference evidence="1 2" key="1">
    <citation type="journal article" date="2017" name="Plant Biotechnol. J.">
        <title>A comprehensive draft genome sequence for lupin (Lupinus angustifolius), an emerging health food: insights into plant-microbe interactions and legume evolution.</title>
        <authorList>
            <person name="Hane J.K."/>
            <person name="Ming Y."/>
            <person name="Kamphuis L.G."/>
            <person name="Nelson M.N."/>
            <person name="Garg G."/>
            <person name="Atkins C.A."/>
            <person name="Bayer P.E."/>
            <person name="Bravo A."/>
            <person name="Bringans S."/>
            <person name="Cannon S."/>
            <person name="Edwards D."/>
            <person name="Foley R."/>
            <person name="Gao L.L."/>
            <person name="Harrison M.J."/>
            <person name="Huang W."/>
            <person name="Hurgobin B."/>
            <person name="Li S."/>
            <person name="Liu C.W."/>
            <person name="McGrath A."/>
            <person name="Morahan G."/>
            <person name="Murray J."/>
            <person name="Weller J."/>
            <person name="Jian J."/>
            <person name="Singh K.B."/>
        </authorList>
    </citation>
    <scope>NUCLEOTIDE SEQUENCE [LARGE SCALE GENOMIC DNA]</scope>
    <source>
        <strain evidence="2">cv. Tanjil</strain>
        <tissue evidence="1">Whole plant</tissue>
    </source>
</reference>
<sequence>MAKIQTGGGRQRWLVVLASTQHQNGLENKVWSSPLSPPHDADQTRISAMGETKCYQVAENERVEMEMGTSILTKLIQFGTLVYKGSTFDLLVYFLGLLGTLLPQELMKMRTEIEK</sequence>
<proteinExistence type="predicted"/>